<evidence type="ECO:0000256" key="1">
    <source>
        <dbReference type="SAM" id="MobiDB-lite"/>
    </source>
</evidence>
<reference evidence="2 3" key="1">
    <citation type="submission" date="2024-06" db="EMBL/GenBank/DDBJ databases">
        <authorList>
            <person name="Kraege A."/>
            <person name="Thomma B."/>
        </authorList>
    </citation>
    <scope>NUCLEOTIDE SEQUENCE [LARGE SCALE GENOMIC DNA]</scope>
</reference>
<feature type="region of interest" description="Disordered" evidence="1">
    <location>
        <begin position="783"/>
        <end position="816"/>
    </location>
</feature>
<dbReference type="InterPro" id="IPR055296">
    <property type="entry name" value="SRL2-like"/>
</dbReference>
<evidence type="ECO:0000313" key="3">
    <source>
        <dbReference type="Proteomes" id="UP001497392"/>
    </source>
</evidence>
<dbReference type="PANTHER" id="PTHR46087">
    <property type="entry name" value="PUTATIVE, EXPRESSED-RELATED"/>
    <property type="match status" value="1"/>
</dbReference>
<dbReference type="Proteomes" id="UP001497392">
    <property type="component" value="Unassembled WGS sequence"/>
</dbReference>
<evidence type="ECO:0000313" key="2">
    <source>
        <dbReference type="EMBL" id="CAL5228105.1"/>
    </source>
</evidence>
<proteinExistence type="predicted"/>
<comment type="caution">
    <text evidence="2">The sequence shown here is derived from an EMBL/GenBank/DDBJ whole genome shotgun (WGS) entry which is preliminary data.</text>
</comment>
<feature type="compositionally biased region" description="Polar residues" evidence="1">
    <location>
        <begin position="799"/>
        <end position="810"/>
    </location>
</feature>
<feature type="region of interest" description="Disordered" evidence="1">
    <location>
        <begin position="736"/>
        <end position="756"/>
    </location>
</feature>
<accession>A0ABP1GA08</accession>
<protein>
    <submittedName>
        <fullName evidence="2">G11179 protein</fullName>
    </submittedName>
</protein>
<name>A0ABP1GA08_9CHLO</name>
<sequence>MDCGCNCFGIASSSRFPVKRYNLLVPDIFPKKQPEVSERVDASTERKYKKLYEYIDKNPHRGPKASRRLARRAHKELHSRNYGYVQVAAQAFTYLLQRLPAQDSTLFARELIAQSVDKEKGRLTEDSSRAHESVVGALLQNQNLEARIWGAQAFGAYVHTQGSLDFAPQVQLLMHLLLPSINLSGVNLTGATGAAPSKGDLIRLQVAALQALREFIVYSGRVYASKQSRREAAECVMELLQKQTAPGGPLPCSQIASEDMPLAGQQGKQQPVQAALACMDALFDLCQDAGEGREVVDLVLTFMDRRQVWKTQPEAYAAAIRRLQQVSRREGQDNLVFSILLHHMRGLPEGAPQQTVLLQEASRQASSLPTSFAIPALISALQELPYAMLAAATQAHSPAIQPSGTEPGGAREQSLGLISGLAAQVGSSGLVLEVLGGVSTRFAEAAGPRNNAVACFQAALQGSSKGVRAPGLSFPRALTEFIAGGMASSEPAQRTSAHLLGSTALQQVDGQLPDSQSALVLTAAWQEAASAGGTPASLASLDSLLEALLRVAGLHARMQALQWALSLRSNVLSQADGGQFRAAGAAQQLVLLYVYNALLLRLSAALGSRKLPELLLHLVAAECPQLRLTNHGLEAAPPDLGFGPSDEAAAGKVLQRLRSEEAANGSSATSATGALQDSLTLREHAQAPALLAQLKQPFSAAAGSSATKGGSEPDQAQLVKRLEAIFPISSGPHAKVPAAAPAAAPPQAVREQQSEDLAMSDANGAAMANLLSALDSAMLNGNDTGNVSGTAPSLRRRQSNVIPTVQQNGVQAGAAL</sequence>
<keyword evidence="3" id="KW-1185">Reference proteome</keyword>
<dbReference type="PANTHER" id="PTHR46087:SF11">
    <property type="entry name" value="PROTEIN SEMI-ROLLED LEAF 2"/>
    <property type="match status" value="1"/>
</dbReference>
<dbReference type="EMBL" id="CAXHTA020000018">
    <property type="protein sequence ID" value="CAL5228105.1"/>
    <property type="molecule type" value="Genomic_DNA"/>
</dbReference>
<organism evidence="2 3">
    <name type="scientific">Coccomyxa viridis</name>
    <dbReference type="NCBI Taxonomy" id="1274662"/>
    <lineage>
        <taxon>Eukaryota</taxon>
        <taxon>Viridiplantae</taxon>
        <taxon>Chlorophyta</taxon>
        <taxon>core chlorophytes</taxon>
        <taxon>Trebouxiophyceae</taxon>
        <taxon>Trebouxiophyceae incertae sedis</taxon>
        <taxon>Coccomyxaceae</taxon>
        <taxon>Coccomyxa</taxon>
    </lineage>
</organism>
<gene>
    <name evidence="2" type="primary">g11179</name>
    <name evidence="2" type="ORF">VP750_LOCUS10011</name>
</gene>
<feature type="compositionally biased region" description="Low complexity" evidence="1">
    <location>
        <begin position="736"/>
        <end position="748"/>
    </location>
</feature>